<sequence>MASNADAMTTGEDRYRDVLDLLREEGMLAVFTQTGGGNAALEARLPDGRTLLVTDEEDSLSWNREEHRGWGVGIYREGTEYDDGPLAFESTDDGAPAALLPLVRAVIASTT</sequence>
<dbReference type="EMBL" id="JABEMA010000010">
    <property type="protein sequence ID" value="NNH21869.1"/>
    <property type="molecule type" value="Genomic_DNA"/>
</dbReference>
<comment type="caution">
    <text evidence="1">The sequence shown here is derived from an EMBL/GenBank/DDBJ whole genome shotgun (WGS) entry which is preliminary data.</text>
</comment>
<protein>
    <submittedName>
        <fullName evidence="1">Uncharacterized protein</fullName>
    </submittedName>
</protein>
<dbReference type="AlphaFoldDB" id="A0A849BFM4"/>
<gene>
    <name evidence="1" type="ORF">HLB09_01965</name>
</gene>
<accession>A0A849BFM4</accession>
<keyword evidence="2" id="KW-1185">Reference proteome</keyword>
<evidence type="ECO:0000313" key="2">
    <source>
        <dbReference type="Proteomes" id="UP000555552"/>
    </source>
</evidence>
<name>A0A849BFM4_9ACTN</name>
<reference evidence="1 2" key="1">
    <citation type="submission" date="2020-05" db="EMBL/GenBank/DDBJ databases">
        <title>MicrobeNet Type strains.</title>
        <authorList>
            <person name="Nicholson A.C."/>
        </authorList>
    </citation>
    <scope>NUCLEOTIDE SEQUENCE [LARGE SCALE GENOMIC DNA]</scope>
    <source>
        <strain evidence="1 2">JCM 14547</strain>
    </source>
</reference>
<dbReference type="RefSeq" id="WP_171201726.1">
    <property type="nucleotide sequence ID" value="NZ_BAAANP010000015.1"/>
</dbReference>
<organism evidence="1 2">
    <name type="scientific">Pseudokineococcus marinus</name>
    <dbReference type="NCBI Taxonomy" id="351215"/>
    <lineage>
        <taxon>Bacteria</taxon>
        <taxon>Bacillati</taxon>
        <taxon>Actinomycetota</taxon>
        <taxon>Actinomycetes</taxon>
        <taxon>Kineosporiales</taxon>
        <taxon>Kineosporiaceae</taxon>
        <taxon>Pseudokineococcus</taxon>
    </lineage>
</organism>
<evidence type="ECO:0000313" key="1">
    <source>
        <dbReference type="EMBL" id="NNH21869.1"/>
    </source>
</evidence>
<dbReference type="Proteomes" id="UP000555552">
    <property type="component" value="Unassembled WGS sequence"/>
</dbReference>
<proteinExistence type="predicted"/>